<name>A0A1G1WCY4_9BACT</name>
<feature type="region of interest" description="Disordered" evidence="2">
    <location>
        <begin position="328"/>
        <end position="365"/>
    </location>
</feature>
<keyword evidence="1" id="KW-0175">Coiled coil</keyword>
<reference evidence="3 4" key="1">
    <citation type="journal article" date="2016" name="Nat. Commun.">
        <title>Thousands of microbial genomes shed light on interconnected biogeochemical processes in an aquifer system.</title>
        <authorList>
            <person name="Anantharaman K."/>
            <person name="Brown C.T."/>
            <person name="Hug L.A."/>
            <person name="Sharon I."/>
            <person name="Castelle C.J."/>
            <person name="Probst A.J."/>
            <person name="Thomas B.C."/>
            <person name="Singh A."/>
            <person name="Wilkins M.J."/>
            <person name="Karaoz U."/>
            <person name="Brodie E.L."/>
            <person name="Williams K.H."/>
            <person name="Hubbard S.S."/>
            <person name="Banfield J.F."/>
        </authorList>
    </citation>
    <scope>NUCLEOTIDE SEQUENCE [LARGE SCALE GENOMIC DNA]</scope>
</reference>
<dbReference type="SUPFAM" id="SSF49478">
    <property type="entry name" value="Cna protein B-type domain"/>
    <property type="match status" value="1"/>
</dbReference>
<feature type="non-terminal residue" evidence="3">
    <location>
        <position position="1"/>
    </location>
</feature>
<dbReference type="EMBL" id="MHCS01000045">
    <property type="protein sequence ID" value="OGY25555.1"/>
    <property type="molecule type" value="Genomic_DNA"/>
</dbReference>
<evidence type="ECO:0000313" key="3">
    <source>
        <dbReference type="EMBL" id="OGY25555.1"/>
    </source>
</evidence>
<accession>A0A1G1WCY4</accession>
<gene>
    <name evidence="3" type="ORF">A2Z11_03975</name>
</gene>
<evidence type="ECO:0008006" key="5">
    <source>
        <dbReference type="Google" id="ProtNLM"/>
    </source>
</evidence>
<protein>
    <recommendedName>
        <fullName evidence="5">Carboxypeptidase regulatory-like domain-containing protein</fullName>
    </recommendedName>
</protein>
<evidence type="ECO:0000256" key="1">
    <source>
        <dbReference type="SAM" id="Coils"/>
    </source>
</evidence>
<evidence type="ECO:0000256" key="2">
    <source>
        <dbReference type="SAM" id="MobiDB-lite"/>
    </source>
</evidence>
<feature type="compositionally biased region" description="Basic and acidic residues" evidence="2">
    <location>
        <begin position="394"/>
        <end position="407"/>
    </location>
</feature>
<dbReference type="STRING" id="1802596.A2Z11_03975"/>
<feature type="region of interest" description="Disordered" evidence="2">
    <location>
        <begin position="380"/>
        <end position="408"/>
    </location>
</feature>
<feature type="region of interest" description="Disordered" evidence="2">
    <location>
        <begin position="127"/>
        <end position="157"/>
    </location>
</feature>
<feature type="coiled-coil region" evidence="1">
    <location>
        <begin position="239"/>
        <end position="273"/>
    </location>
</feature>
<organism evidence="3 4">
    <name type="scientific">Candidatus Woykebacteria bacterium RBG_16_43_9</name>
    <dbReference type="NCBI Taxonomy" id="1802596"/>
    <lineage>
        <taxon>Bacteria</taxon>
        <taxon>Candidatus Woykeibacteriota</taxon>
    </lineage>
</organism>
<dbReference type="Proteomes" id="UP000176389">
    <property type="component" value="Unassembled WGS sequence"/>
</dbReference>
<sequence>SSDQSKLASDTPFTPIASVNYPDKNIYFGPVANVSRRDLQPLATRGTLTLPVRGGQVYEISEDLRRPLEARLERLTSPQQPAPPVDQEIEESQVKEVPQNQGQLSPASSQTVVTELQKLKEMAVKELAQGQKETAPQKELDAPASAPVQRPIAGSTQLREQVTERVVLPDSTNGGAQNLLQRAAQLEAELTQLQQELVATRAEPEGSELPNQPEEKVADEHQVQIEQLVAGRTALSKEVNELTTAHSEELNKRKELEARLEKLKTDYDQNLKVVMDERDQLASSQKQEISKAQALGAQIESMAKEVDQKLAQIQIEKTNLLDQAKKLQEGHGQLQRQQEESREQSEQNAQLRTQLQTAEKERDEMKDRYDKLKVLVEDLRSKPRAPSMAPAVAEPKKESGDYKDTRQEVPAARVVKPQPAVGKMAPSLTSTPNVINGIIRSPDGLLLSSVIIVVKDATDQPVRALKSNKIGQFAISTPLPNGTYTMELESPGHSFDIIQVEINGKVMPPIEIRANN</sequence>
<comment type="caution">
    <text evidence="3">The sequence shown here is derived from an EMBL/GenBank/DDBJ whole genome shotgun (WGS) entry which is preliminary data.</text>
</comment>
<feature type="compositionally biased region" description="Polar residues" evidence="2">
    <location>
        <begin position="348"/>
        <end position="357"/>
    </location>
</feature>
<evidence type="ECO:0000313" key="4">
    <source>
        <dbReference type="Proteomes" id="UP000176389"/>
    </source>
</evidence>
<feature type="region of interest" description="Disordered" evidence="2">
    <location>
        <begin position="75"/>
        <end position="110"/>
    </location>
</feature>
<feature type="coiled-coil region" evidence="1">
    <location>
        <begin position="176"/>
        <end position="203"/>
    </location>
</feature>
<dbReference type="AlphaFoldDB" id="A0A1G1WCY4"/>
<feature type="compositionally biased region" description="Polar residues" evidence="2">
    <location>
        <begin position="98"/>
        <end position="110"/>
    </location>
</feature>
<proteinExistence type="predicted"/>